<dbReference type="PROSITE" id="PS50181">
    <property type="entry name" value="FBOX"/>
    <property type="match status" value="1"/>
</dbReference>
<accession>A0A9W4ULU7</accession>
<name>A0A9W4ULU7_9PLEO</name>
<protein>
    <recommendedName>
        <fullName evidence="2">F-box domain-containing protein</fullName>
    </recommendedName>
</protein>
<keyword evidence="4" id="KW-1185">Reference proteome</keyword>
<evidence type="ECO:0000313" key="4">
    <source>
        <dbReference type="Proteomes" id="UP001152607"/>
    </source>
</evidence>
<dbReference type="OrthoDB" id="40579at2759"/>
<feature type="domain" description="F-box" evidence="2">
    <location>
        <begin position="402"/>
        <end position="446"/>
    </location>
</feature>
<organism evidence="3 4">
    <name type="scientific">Periconia digitata</name>
    <dbReference type="NCBI Taxonomy" id="1303443"/>
    <lineage>
        <taxon>Eukaryota</taxon>
        <taxon>Fungi</taxon>
        <taxon>Dikarya</taxon>
        <taxon>Ascomycota</taxon>
        <taxon>Pezizomycotina</taxon>
        <taxon>Dothideomycetes</taxon>
        <taxon>Pleosporomycetidae</taxon>
        <taxon>Pleosporales</taxon>
        <taxon>Massarineae</taxon>
        <taxon>Periconiaceae</taxon>
        <taxon>Periconia</taxon>
    </lineage>
</organism>
<evidence type="ECO:0000256" key="1">
    <source>
        <dbReference type="SAM" id="MobiDB-lite"/>
    </source>
</evidence>
<dbReference type="InterPro" id="IPR001810">
    <property type="entry name" value="F-box_dom"/>
</dbReference>
<evidence type="ECO:0000313" key="3">
    <source>
        <dbReference type="EMBL" id="CAI6338064.1"/>
    </source>
</evidence>
<evidence type="ECO:0000259" key="2">
    <source>
        <dbReference type="PROSITE" id="PS50181"/>
    </source>
</evidence>
<sequence length="580" mass="67482">MQFLTRLVVSTNIRQPLQPKCQARVVHILMIGLRHRAALYFFIFLLITTKQAMGYTEIHCRLCAVTFNISRRRLRTEPEWMSWTCTGDKKTSGCQLGKLPNPATCTDEGKDDSGDDCDDYSRKDVTQDSTDLDAIMDEREDEDYTFEEEDQYEELEYQTDCGSDISEEESAMDIDNEPEDQLYMMFRYFINNEPRPKHKCDRGRGYDGKSITAIEMRGCNTAQCLLSKAHHDSAMREEADDQDFERGGRYCLSGLCDHVRSRDSGSEEVVPSRHGVSRPYVDNVSIQADGDNFTAIPFHPACFDIFSRLSRKRFGYINFEALGNWCFDQHDWDSVESNDKNVKKCSDQWWNHRDGCEYLAANPLFIPDLAPILRGVVQDDENFSPQNGSFNVPPNYHDGDGDDVFNTLPLEIRLQTLSYLSSSDIANLRLVSHTFRQLPIFLWRDLLKAEIPWLWEVWSDDVPFIWATTTNEAIVEHRKIEEETRVWRDNARTIIKQEMPEIYDEWDQDVAKLLSERPGFLEAGRADAMNEMVRLPIGKTNWFQLYTEITRNWKSLKGLQNRKRIWIDVEKIVDELIEYS</sequence>
<dbReference type="SUPFAM" id="SSF81383">
    <property type="entry name" value="F-box domain"/>
    <property type="match status" value="1"/>
</dbReference>
<dbReference type="AlphaFoldDB" id="A0A9W4ULU7"/>
<feature type="region of interest" description="Disordered" evidence="1">
    <location>
        <begin position="103"/>
        <end position="123"/>
    </location>
</feature>
<comment type="caution">
    <text evidence="3">The sequence shown here is derived from an EMBL/GenBank/DDBJ whole genome shotgun (WGS) entry which is preliminary data.</text>
</comment>
<gene>
    <name evidence="3" type="ORF">PDIGIT_LOCUS11186</name>
</gene>
<dbReference type="EMBL" id="CAOQHR010000008">
    <property type="protein sequence ID" value="CAI6338064.1"/>
    <property type="molecule type" value="Genomic_DNA"/>
</dbReference>
<proteinExistence type="predicted"/>
<dbReference type="Pfam" id="PF12937">
    <property type="entry name" value="F-box-like"/>
    <property type="match status" value="1"/>
</dbReference>
<dbReference type="Proteomes" id="UP001152607">
    <property type="component" value="Unassembled WGS sequence"/>
</dbReference>
<reference evidence="3" key="1">
    <citation type="submission" date="2023-01" db="EMBL/GenBank/DDBJ databases">
        <authorList>
            <person name="Van Ghelder C."/>
            <person name="Rancurel C."/>
        </authorList>
    </citation>
    <scope>NUCLEOTIDE SEQUENCE</scope>
    <source>
        <strain evidence="3">CNCM I-4278</strain>
    </source>
</reference>
<dbReference type="InterPro" id="IPR036047">
    <property type="entry name" value="F-box-like_dom_sf"/>
</dbReference>